<evidence type="ECO:0000313" key="5">
    <source>
        <dbReference type="EMBL" id="PFG18059.1"/>
    </source>
</evidence>
<dbReference type="Pfam" id="PF12802">
    <property type="entry name" value="MarR_2"/>
    <property type="match status" value="1"/>
</dbReference>
<protein>
    <submittedName>
        <fullName evidence="5">DNA-binding MarR family transcriptional regulator</fullName>
    </submittedName>
</protein>
<dbReference type="AlphaFoldDB" id="A0A2A9CWV9"/>
<accession>A0A2A9CWV9</accession>
<dbReference type="GO" id="GO:0003700">
    <property type="term" value="F:DNA-binding transcription factor activity"/>
    <property type="evidence" value="ECO:0007669"/>
    <property type="project" value="InterPro"/>
</dbReference>
<organism evidence="5 6">
    <name type="scientific">Propionicimonas paludicola</name>
    <dbReference type="NCBI Taxonomy" id="185243"/>
    <lineage>
        <taxon>Bacteria</taxon>
        <taxon>Bacillati</taxon>
        <taxon>Actinomycetota</taxon>
        <taxon>Actinomycetes</taxon>
        <taxon>Propionibacteriales</taxon>
        <taxon>Nocardioidaceae</taxon>
        <taxon>Propionicimonas</taxon>
    </lineage>
</organism>
<evidence type="ECO:0000256" key="3">
    <source>
        <dbReference type="ARBA" id="ARBA00023163"/>
    </source>
</evidence>
<dbReference type="GO" id="GO:0006950">
    <property type="term" value="P:response to stress"/>
    <property type="evidence" value="ECO:0007669"/>
    <property type="project" value="TreeGrafter"/>
</dbReference>
<dbReference type="InterPro" id="IPR023187">
    <property type="entry name" value="Tscrpt_reg_MarR-type_CS"/>
</dbReference>
<dbReference type="PROSITE" id="PS50995">
    <property type="entry name" value="HTH_MARR_2"/>
    <property type="match status" value="1"/>
</dbReference>
<dbReference type="PROSITE" id="PS01117">
    <property type="entry name" value="HTH_MARR_1"/>
    <property type="match status" value="1"/>
</dbReference>
<keyword evidence="1" id="KW-0805">Transcription regulation</keyword>
<dbReference type="GO" id="GO:0003677">
    <property type="term" value="F:DNA binding"/>
    <property type="evidence" value="ECO:0007669"/>
    <property type="project" value="UniProtKB-KW"/>
</dbReference>
<dbReference type="RefSeq" id="WP_098461442.1">
    <property type="nucleotide sequence ID" value="NZ_PDJC01000001.1"/>
</dbReference>
<gene>
    <name evidence="5" type="ORF">ATK74_2639</name>
</gene>
<comment type="caution">
    <text evidence="5">The sequence shown here is derived from an EMBL/GenBank/DDBJ whole genome shotgun (WGS) entry which is preliminary data.</text>
</comment>
<sequence>MAYSIKGLDPERSAILAEIFELNSQVHDRAMGLVGPMPMPPDLTMQQVRVLGQIVKKPGIAGHELGELMQISAPTASGLIDRLVEKGLVTRFDDPDDRRVRRLRPTSDGIEVIRQMDSMFGRAMGVTIGLLSLEELDIIRQGTVVMLRALERAVTEQPPEA</sequence>
<keyword evidence="2 5" id="KW-0238">DNA-binding</keyword>
<dbReference type="InterPro" id="IPR036390">
    <property type="entry name" value="WH_DNA-bd_sf"/>
</dbReference>
<feature type="domain" description="HTH marR-type" evidence="4">
    <location>
        <begin position="12"/>
        <end position="148"/>
    </location>
</feature>
<dbReference type="OrthoDB" id="3711220at2"/>
<dbReference type="InterPro" id="IPR039422">
    <property type="entry name" value="MarR/SlyA-like"/>
</dbReference>
<keyword evidence="3" id="KW-0804">Transcription</keyword>
<dbReference type="EMBL" id="PDJC01000001">
    <property type="protein sequence ID" value="PFG18059.1"/>
    <property type="molecule type" value="Genomic_DNA"/>
</dbReference>
<dbReference type="Gene3D" id="1.10.10.10">
    <property type="entry name" value="Winged helix-like DNA-binding domain superfamily/Winged helix DNA-binding domain"/>
    <property type="match status" value="1"/>
</dbReference>
<dbReference type="PANTHER" id="PTHR33164">
    <property type="entry name" value="TRANSCRIPTIONAL REGULATOR, MARR FAMILY"/>
    <property type="match status" value="1"/>
</dbReference>
<reference evidence="5 6" key="1">
    <citation type="submission" date="2017-10" db="EMBL/GenBank/DDBJ databases">
        <title>Sequencing the genomes of 1000 actinobacteria strains.</title>
        <authorList>
            <person name="Klenk H.-P."/>
        </authorList>
    </citation>
    <scope>NUCLEOTIDE SEQUENCE [LARGE SCALE GENOMIC DNA]</scope>
    <source>
        <strain evidence="5 6">DSM 15597</strain>
    </source>
</reference>
<name>A0A2A9CWV9_9ACTN</name>
<evidence type="ECO:0000259" key="4">
    <source>
        <dbReference type="PROSITE" id="PS50995"/>
    </source>
</evidence>
<keyword evidence="6" id="KW-1185">Reference proteome</keyword>
<dbReference type="PANTHER" id="PTHR33164:SF43">
    <property type="entry name" value="HTH-TYPE TRANSCRIPTIONAL REPRESSOR YETL"/>
    <property type="match status" value="1"/>
</dbReference>
<dbReference type="Proteomes" id="UP000226079">
    <property type="component" value="Unassembled WGS sequence"/>
</dbReference>
<proteinExistence type="predicted"/>
<dbReference type="InterPro" id="IPR000835">
    <property type="entry name" value="HTH_MarR-typ"/>
</dbReference>
<dbReference type="PRINTS" id="PR00598">
    <property type="entry name" value="HTHMARR"/>
</dbReference>
<dbReference type="InterPro" id="IPR036388">
    <property type="entry name" value="WH-like_DNA-bd_sf"/>
</dbReference>
<evidence type="ECO:0000313" key="6">
    <source>
        <dbReference type="Proteomes" id="UP000226079"/>
    </source>
</evidence>
<evidence type="ECO:0000256" key="1">
    <source>
        <dbReference type="ARBA" id="ARBA00023015"/>
    </source>
</evidence>
<dbReference type="SUPFAM" id="SSF46785">
    <property type="entry name" value="Winged helix' DNA-binding domain"/>
    <property type="match status" value="1"/>
</dbReference>
<dbReference type="SMART" id="SM00347">
    <property type="entry name" value="HTH_MARR"/>
    <property type="match status" value="1"/>
</dbReference>
<evidence type="ECO:0000256" key="2">
    <source>
        <dbReference type="ARBA" id="ARBA00023125"/>
    </source>
</evidence>